<gene>
    <name evidence="1" type="ORF">ASTO00021_LOCUS6005</name>
</gene>
<dbReference type="EMBL" id="HBIN01008114">
    <property type="protein sequence ID" value="CAE0435725.1"/>
    <property type="molecule type" value="Transcribed_RNA"/>
</dbReference>
<evidence type="ECO:0000313" key="1">
    <source>
        <dbReference type="EMBL" id="CAE0435725.1"/>
    </source>
</evidence>
<proteinExistence type="predicted"/>
<sequence>MSYSVESVDEWLAILMKDQNYRINVSIHTLFTSFGKCLCAKDLDGSIHNIPLAVPMRSGISALDETDIVIPMCHAGIIVDITGPLFGPDTSVKVEFYQNVGSFTGWHAFIWRNWTWHLNSEVNHEKYAEEWTKEHQLELVRCASALSVIQNTAAKVGELGMGGYGYLGVCLDSVAICQYAVMKKTTIFPLLLCGQPRMLIINVARKIRAGMQSQNQNTSFEAVVTNIIRAIVNLSTDVDIPPKNICDALDRIEKSMPSKSIFSLVKISRKQASELREHLQNEYYSDSGTLKQPSVSVQL</sequence>
<reference evidence="1" key="1">
    <citation type="submission" date="2021-01" db="EMBL/GenBank/DDBJ databases">
        <authorList>
            <person name="Corre E."/>
            <person name="Pelletier E."/>
            <person name="Niang G."/>
            <person name="Scheremetjew M."/>
            <person name="Finn R."/>
            <person name="Kale V."/>
            <person name="Holt S."/>
            <person name="Cochrane G."/>
            <person name="Meng A."/>
            <person name="Brown T."/>
            <person name="Cohen L."/>
        </authorList>
    </citation>
    <scope>NUCLEOTIDE SEQUENCE</scope>
    <source>
        <strain evidence="1">GSBS06</strain>
    </source>
</reference>
<protein>
    <submittedName>
        <fullName evidence="1">Uncharacterized protein</fullName>
    </submittedName>
</protein>
<organism evidence="1">
    <name type="scientific">Aplanochytrium stocchinoi</name>
    <dbReference type="NCBI Taxonomy" id="215587"/>
    <lineage>
        <taxon>Eukaryota</taxon>
        <taxon>Sar</taxon>
        <taxon>Stramenopiles</taxon>
        <taxon>Bigyra</taxon>
        <taxon>Labyrinthulomycetes</taxon>
        <taxon>Thraustochytrida</taxon>
        <taxon>Thraustochytriidae</taxon>
        <taxon>Aplanochytrium</taxon>
    </lineage>
</organism>
<accession>A0A7S3LM70</accession>
<name>A0A7S3LM70_9STRA</name>
<dbReference type="AlphaFoldDB" id="A0A7S3LM70"/>